<evidence type="ECO:0000256" key="8">
    <source>
        <dbReference type="ARBA" id="ARBA00022741"/>
    </source>
</evidence>
<organism evidence="15 16">
    <name type="scientific">Oopsacas minuta</name>
    <dbReference type="NCBI Taxonomy" id="111878"/>
    <lineage>
        <taxon>Eukaryota</taxon>
        <taxon>Metazoa</taxon>
        <taxon>Porifera</taxon>
        <taxon>Hexactinellida</taxon>
        <taxon>Hexasterophora</taxon>
        <taxon>Lyssacinosida</taxon>
        <taxon>Leucopsacidae</taxon>
        <taxon>Oopsacas</taxon>
    </lineage>
</organism>
<dbReference type="Pfam" id="PF00009">
    <property type="entry name" value="GTP_EFTU"/>
    <property type="match status" value="1"/>
</dbReference>
<evidence type="ECO:0000256" key="7">
    <source>
        <dbReference type="ARBA" id="ARBA00022723"/>
    </source>
</evidence>
<dbReference type="PANTHER" id="PTHR43381:SF4">
    <property type="entry name" value="EUKARYOTIC TRANSLATION INITIATION FACTOR 5B"/>
    <property type="match status" value="1"/>
</dbReference>
<dbReference type="InterPro" id="IPR027417">
    <property type="entry name" value="P-loop_NTPase"/>
</dbReference>
<keyword evidence="7" id="KW-0479">Metal-binding</keyword>
<dbReference type="Pfam" id="PF14578">
    <property type="entry name" value="GTP_EFTU_D4"/>
    <property type="match status" value="1"/>
</dbReference>
<feature type="domain" description="Tr-type G" evidence="14">
    <location>
        <begin position="77"/>
        <end position="296"/>
    </location>
</feature>
<dbReference type="PRINTS" id="PR00315">
    <property type="entry name" value="ELONGATNFCT"/>
</dbReference>
<dbReference type="CDD" id="cd03703">
    <property type="entry name" value="aeIF5B_II"/>
    <property type="match status" value="1"/>
</dbReference>
<evidence type="ECO:0000256" key="5">
    <source>
        <dbReference type="ARBA" id="ARBA00022490"/>
    </source>
</evidence>
<evidence type="ECO:0000256" key="2">
    <source>
        <dbReference type="ARBA" id="ARBA00007733"/>
    </source>
</evidence>
<keyword evidence="5" id="KW-0963">Cytoplasm</keyword>
<dbReference type="SUPFAM" id="SSF52156">
    <property type="entry name" value="Initiation factor IF2/eIF5b, domain 3"/>
    <property type="match status" value="1"/>
</dbReference>
<dbReference type="SUPFAM" id="SSF50447">
    <property type="entry name" value="Translation proteins"/>
    <property type="match status" value="1"/>
</dbReference>
<dbReference type="GO" id="GO:0046872">
    <property type="term" value="F:metal ion binding"/>
    <property type="evidence" value="ECO:0007669"/>
    <property type="project" value="UniProtKB-KW"/>
</dbReference>
<evidence type="ECO:0000256" key="9">
    <source>
        <dbReference type="ARBA" id="ARBA00022801"/>
    </source>
</evidence>
<feature type="compositionally biased region" description="Polar residues" evidence="13">
    <location>
        <begin position="1"/>
        <end position="36"/>
    </location>
</feature>
<evidence type="ECO:0000256" key="10">
    <source>
        <dbReference type="ARBA" id="ARBA00022917"/>
    </source>
</evidence>
<dbReference type="CDD" id="cd01887">
    <property type="entry name" value="IF2_eIF5B"/>
    <property type="match status" value="1"/>
</dbReference>
<dbReference type="PROSITE" id="PS51722">
    <property type="entry name" value="G_TR_2"/>
    <property type="match status" value="1"/>
</dbReference>
<dbReference type="EC" id="3.6.5.3" evidence="3"/>
<dbReference type="Proteomes" id="UP001165289">
    <property type="component" value="Unassembled WGS sequence"/>
</dbReference>
<accession>A0AAV7JDN0</accession>
<evidence type="ECO:0000256" key="12">
    <source>
        <dbReference type="ARBA" id="ARBA00032478"/>
    </source>
</evidence>
<evidence type="ECO:0000256" key="13">
    <source>
        <dbReference type="SAM" id="MobiDB-lite"/>
    </source>
</evidence>
<dbReference type="Pfam" id="PF11987">
    <property type="entry name" value="IF-2"/>
    <property type="match status" value="1"/>
</dbReference>
<evidence type="ECO:0000313" key="16">
    <source>
        <dbReference type="Proteomes" id="UP001165289"/>
    </source>
</evidence>
<comment type="subcellular location">
    <subcellularLocation>
        <location evidence="1">Cytoplasm</location>
    </subcellularLocation>
</comment>
<dbReference type="GO" id="GO:0005525">
    <property type="term" value="F:GTP binding"/>
    <property type="evidence" value="ECO:0007669"/>
    <property type="project" value="UniProtKB-KW"/>
</dbReference>
<dbReference type="InterPro" id="IPR036925">
    <property type="entry name" value="TIF_IF2_dom3_sf"/>
</dbReference>
<dbReference type="InterPro" id="IPR000795">
    <property type="entry name" value="T_Tr_GTP-bd_dom"/>
</dbReference>
<keyword evidence="16" id="KW-1185">Reference proteome</keyword>
<dbReference type="AlphaFoldDB" id="A0AAV7JDN0"/>
<dbReference type="FunFam" id="3.40.50.10050:FF:000002">
    <property type="entry name" value="Eukaryotic translation initiation factor 5B"/>
    <property type="match status" value="1"/>
</dbReference>
<reference evidence="15 16" key="1">
    <citation type="journal article" date="2023" name="BMC Biol.">
        <title>The compact genome of the sponge Oopsacas minuta (Hexactinellida) is lacking key metazoan core genes.</title>
        <authorList>
            <person name="Santini S."/>
            <person name="Schenkelaars Q."/>
            <person name="Jourda C."/>
            <person name="Duchesne M."/>
            <person name="Belahbib H."/>
            <person name="Rocher C."/>
            <person name="Selva M."/>
            <person name="Riesgo A."/>
            <person name="Vervoort M."/>
            <person name="Leys S.P."/>
            <person name="Kodjabachian L."/>
            <person name="Le Bivic A."/>
            <person name="Borchiellini C."/>
            <person name="Claverie J.M."/>
            <person name="Renard E."/>
        </authorList>
    </citation>
    <scope>NUCLEOTIDE SEQUENCE [LARGE SCALE GENOMIC DNA]</scope>
    <source>
        <strain evidence="15">SPO-2</strain>
    </source>
</reference>
<evidence type="ECO:0000256" key="1">
    <source>
        <dbReference type="ARBA" id="ARBA00004496"/>
    </source>
</evidence>
<comment type="caution">
    <text evidence="15">The sequence shown here is derived from an EMBL/GenBank/DDBJ whole genome shotgun (WGS) entry which is preliminary data.</text>
</comment>
<dbReference type="GO" id="GO:0003743">
    <property type="term" value="F:translation initiation factor activity"/>
    <property type="evidence" value="ECO:0007669"/>
    <property type="project" value="UniProtKB-KW"/>
</dbReference>
<sequence length="645" mass="72477">MPITSYCQTDAKTEQISNPPTQKLTNEQETLPNPTQTETIESDSSISDTEASSYDIAKDRITKRRSEASENRSKDKLRSPILCVLGHVDTGKTKILDKIRHTSVQNGEAGGITQQIGTTFVPADVIRTQTLCLKEFSNKTEILLPGMLIIDTPGHESFRNLRSRGSSLCDIAILVVDIMHGLELQTIESINLLKKKKCKFIIALNKVDRLYDWRRNPHSSVKDNLKKQKRNTADHFNERLNEIKLQLNTESLNVALFWEKFNFDEYIPMVPTSAITGDGMGDLMAMMVLMSQKFLIHQLMWSREVEATVMEVKVTPGYGHTLDVVLKNGVIKEGDTIVLFGTDGPIVSQARAILTPQPLKEMRVKGEFIHHQMIDNSQGIKLAGKDLENAIASSPVLIPVKPDEIPVLVNEINSEMQAALTDFKLKDKGVYVQASTLGSMEALLEFLKTSKIPYSGINIGPVHRKDVIRCSTMLEHDPQYAVILAFDVRIDKDALELADQLGIKIFTADIIYHLFDNFIKHRKDYADKMKNENRHLAVYPVRLSIVPNCVFNSRDPLVMGVRVEEGVLMTGTPIHVPSKQLDIGILTSIEINHRAVEKTRKGVEVCVKIETPPGDAPKMFERHFGYEDELVSKQPIPISTIQIFF</sequence>
<keyword evidence="10" id="KW-0648">Protein biosynthesis</keyword>
<evidence type="ECO:0000256" key="4">
    <source>
        <dbReference type="ARBA" id="ARBA00013824"/>
    </source>
</evidence>
<dbReference type="Gene3D" id="3.40.50.300">
    <property type="entry name" value="P-loop containing nucleotide triphosphate hydrolases"/>
    <property type="match status" value="1"/>
</dbReference>
<protein>
    <recommendedName>
        <fullName evidence="4">Eukaryotic translation initiation factor 5B</fullName>
        <ecNumber evidence="3">3.6.5.3</ecNumber>
    </recommendedName>
    <alternativeName>
        <fullName evidence="12">Translation initiation factor IF-2</fullName>
    </alternativeName>
</protein>
<dbReference type="Gene3D" id="2.40.30.10">
    <property type="entry name" value="Translation factors"/>
    <property type="match status" value="2"/>
</dbReference>
<feature type="region of interest" description="Disordered" evidence="13">
    <location>
        <begin position="1"/>
        <end position="73"/>
    </location>
</feature>
<name>A0AAV7JDN0_9METZ</name>
<dbReference type="SUPFAM" id="SSF52540">
    <property type="entry name" value="P-loop containing nucleoside triphosphate hydrolases"/>
    <property type="match status" value="1"/>
</dbReference>
<feature type="compositionally biased region" description="Basic and acidic residues" evidence="13">
    <location>
        <begin position="56"/>
        <end position="73"/>
    </location>
</feature>
<dbReference type="NCBIfam" id="NF003078">
    <property type="entry name" value="PRK04004.1"/>
    <property type="match status" value="1"/>
</dbReference>
<dbReference type="GO" id="GO:0005739">
    <property type="term" value="C:mitochondrion"/>
    <property type="evidence" value="ECO:0007669"/>
    <property type="project" value="TreeGrafter"/>
</dbReference>
<evidence type="ECO:0000256" key="6">
    <source>
        <dbReference type="ARBA" id="ARBA00022540"/>
    </source>
</evidence>
<dbReference type="EMBL" id="JAKMXF010000353">
    <property type="protein sequence ID" value="KAI6646778.1"/>
    <property type="molecule type" value="Genomic_DNA"/>
</dbReference>
<comment type="similarity">
    <text evidence="2">Belongs to the TRAFAC class translation factor GTPase superfamily. Classic translation factor GTPase family. IF-2 subfamily.</text>
</comment>
<proteinExistence type="inferred from homology"/>
<dbReference type="InterPro" id="IPR029459">
    <property type="entry name" value="EFTU-type"/>
</dbReference>
<dbReference type="FunFam" id="2.40.30.10:FF:000013">
    <property type="entry name" value="eukaryotic translation initiation factor 5B"/>
    <property type="match status" value="1"/>
</dbReference>
<dbReference type="GO" id="GO:0003924">
    <property type="term" value="F:GTPase activity"/>
    <property type="evidence" value="ECO:0007669"/>
    <property type="project" value="InterPro"/>
</dbReference>
<keyword evidence="6 15" id="KW-0396">Initiation factor</keyword>
<keyword evidence="8" id="KW-0547">Nucleotide-binding</keyword>
<keyword evidence="9" id="KW-0378">Hydrolase</keyword>
<gene>
    <name evidence="15" type="ORF">LOD99_9179</name>
</gene>
<dbReference type="PANTHER" id="PTHR43381">
    <property type="entry name" value="TRANSLATION INITIATION FACTOR IF-2-RELATED"/>
    <property type="match status" value="1"/>
</dbReference>
<evidence type="ECO:0000259" key="14">
    <source>
        <dbReference type="PROSITE" id="PS51722"/>
    </source>
</evidence>
<evidence type="ECO:0000256" key="11">
    <source>
        <dbReference type="ARBA" id="ARBA00023134"/>
    </source>
</evidence>
<keyword evidence="11" id="KW-0342">GTP-binding</keyword>
<dbReference type="InterPro" id="IPR009000">
    <property type="entry name" value="Transl_B-barrel_sf"/>
</dbReference>
<dbReference type="InterPro" id="IPR023115">
    <property type="entry name" value="TIF_IF2_dom3"/>
</dbReference>
<dbReference type="FunFam" id="3.40.50.300:FF:000112">
    <property type="entry name" value="Eukaryotic translation initiation factor 5B"/>
    <property type="match status" value="1"/>
</dbReference>
<dbReference type="InterPro" id="IPR015760">
    <property type="entry name" value="TIF_IF2"/>
</dbReference>
<feature type="compositionally biased region" description="Low complexity" evidence="13">
    <location>
        <begin position="37"/>
        <end position="53"/>
    </location>
</feature>
<dbReference type="Gene3D" id="3.40.50.10050">
    <property type="entry name" value="Translation initiation factor IF- 2, domain 3"/>
    <property type="match status" value="1"/>
</dbReference>
<dbReference type="NCBIfam" id="TIGR00231">
    <property type="entry name" value="small_GTP"/>
    <property type="match status" value="1"/>
</dbReference>
<evidence type="ECO:0000256" key="3">
    <source>
        <dbReference type="ARBA" id="ARBA00011986"/>
    </source>
</evidence>
<evidence type="ECO:0000313" key="15">
    <source>
        <dbReference type="EMBL" id="KAI6646778.1"/>
    </source>
</evidence>
<dbReference type="InterPro" id="IPR005225">
    <property type="entry name" value="Small_GTP-bd"/>
</dbReference>